<reference evidence="1" key="1">
    <citation type="journal article" date="2020" name="Stud. Mycol.">
        <title>101 Dothideomycetes genomes: a test case for predicting lifestyles and emergence of pathogens.</title>
        <authorList>
            <person name="Haridas S."/>
            <person name="Albert R."/>
            <person name="Binder M."/>
            <person name="Bloem J."/>
            <person name="Labutti K."/>
            <person name="Salamov A."/>
            <person name="Andreopoulos B."/>
            <person name="Baker S."/>
            <person name="Barry K."/>
            <person name="Bills G."/>
            <person name="Bluhm B."/>
            <person name="Cannon C."/>
            <person name="Castanera R."/>
            <person name="Culley D."/>
            <person name="Daum C."/>
            <person name="Ezra D."/>
            <person name="Gonzalez J."/>
            <person name="Henrissat B."/>
            <person name="Kuo A."/>
            <person name="Liang C."/>
            <person name="Lipzen A."/>
            <person name="Lutzoni F."/>
            <person name="Magnuson J."/>
            <person name="Mondo S."/>
            <person name="Nolan M."/>
            <person name="Ohm R."/>
            <person name="Pangilinan J."/>
            <person name="Park H.-J."/>
            <person name="Ramirez L."/>
            <person name="Alfaro M."/>
            <person name="Sun H."/>
            <person name="Tritt A."/>
            <person name="Yoshinaga Y."/>
            <person name="Zwiers L.-H."/>
            <person name="Turgeon B."/>
            <person name="Goodwin S."/>
            <person name="Spatafora J."/>
            <person name="Crous P."/>
            <person name="Grigoriev I."/>
        </authorList>
    </citation>
    <scope>NUCLEOTIDE SEQUENCE</scope>
    <source>
        <strain evidence="1">CBS 123094</strain>
    </source>
</reference>
<accession>A0A6A5WZ43</accession>
<name>A0A6A5WZ43_9PLEO</name>
<sequence length="421" mass="47482">MGVFKVEAQFSPLSHRHQFQATTATMPRPAQSQAHVIPVYSKFPSCYLRVLPQNMQSELGLVTHCICPSCTPDIHKQLVPHYRLGTTSSGQPCRWKDSPKYGCTTRGIVPVMEDHLAELKRRSSNGGFDRYQKVAMDDFAVYLYRLRKAVSRRKIRDYPDLKKLTIPLSKIFFNGVLDNVEYKWRNLDADNDLGVTNMDDDSGKITIKVHPCTLSFRDGATESIQCTARERGERFNADYVTGMLFNTILHEMIHALMFRHLCMGRCKNAGQAERDLCEYLAHRGVEGFDEFRVIVPGRSQPMMYGLHGHAPNEEYRAECGGGFLGHGPVFHCLNTAVQDAFRTVFAKQLGYVSVVDTELPISELNQQDGCSCQGCAQATYGMSRTPFLRVTRTPCARDYIGEHLQHVLLTMVQDGSAELRG</sequence>
<dbReference type="Proteomes" id="UP000799779">
    <property type="component" value="Unassembled WGS sequence"/>
</dbReference>
<dbReference type="AlphaFoldDB" id="A0A6A5WZ43"/>
<evidence type="ECO:0000313" key="1">
    <source>
        <dbReference type="EMBL" id="KAF2006972.1"/>
    </source>
</evidence>
<proteinExistence type="predicted"/>
<organism evidence="1 2">
    <name type="scientific">Amniculicola lignicola CBS 123094</name>
    <dbReference type="NCBI Taxonomy" id="1392246"/>
    <lineage>
        <taxon>Eukaryota</taxon>
        <taxon>Fungi</taxon>
        <taxon>Dikarya</taxon>
        <taxon>Ascomycota</taxon>
        <taxon>Pezizomycotina</taxon>
        <taxon>Dothideomycetes</taxon>
        <taxon>Pleosporomycetidae</taxon>
        <taxon>Pleosporales</taxon>
        <taxon>Amniculicolaceae</taxon>
        <taxon>Amniculicola</taxon>
    </lineage>
</organism>
<keyword evidence="2" id="KW-1185">Reference proteome</keyword>
<gene>
    <name evidence="1" type="ORF">P154DRAFT_597401</name>
</gene>
<evidence type="ECO:0000313" key="2">
    <source>
        <dbReference type="Proteomes" id="UP000799779"/>
    </source>
</evidence>
<protein>
    <submittedName>
        <fullName evidence="1">Uncharacterized protein</fullName>
    </submittedName>
</protein>
<dbReference type="EMBL" id="ML977558">
    <property type="protein sequence ID" value="KAF2006972.1"/>
    <property type="molecule type" value="Genomic_DNA"/>
</dbReference>